<keyword evidence="1" id="KW-0489">Methyltransferase</keyword>
<protein>
    <submittedName>
        <fullName evidence="1">DNA N-6-adenine-methyltransferase (Dam)</fullName>
    </submittedName>
</protein>
<dbReference type="Proteomes" id="UP000430404">
    <property type="component" value="Unassembled WGS sequence"/>
</dbReference>
<dbReference type="InterPro" id="IPR008593">
    <property type="entry name" value="Dam_MeTrfase"/>
</dbReference>
<dbReference type="GO" id="GO:0009307">
    <property type="term" value="P:DNA restriction-modification system"/>
    <property type="evidence" value="ECO:0007669"/>
    <property type="project" value="InterPro"/>
</dbReference>
<name>A0A653K4S5_9GAMM</name>
<dbReference type="EMBL" id="CABWKZ010000014">
    <property type="protein sequence ID" value="VXA55341.1"/>
    <property type="molecule type" value="Genomic_DNA"/>
</dbReference>
<dbReference type="Pfam" id="PF05869">
    <property type="entry name" value="Dam"/>
    <property type="match status" value="1"/>
</dbReference>
<accession>A0A653K4S5</accession>
<evidence type="ECO:0000313" key="1">
    <source>
        <dbReference type="EMBL" id="VXA55341.1"/>
    </source>
</evidence>
<dbReference type="GO" id="GO:0009007">
    <property type="term" value="F:site-specific DNA-methyltransferase (adenine-specific) activity"/>
    <property type="evidence" value="ECO:0007669"/>
    <property type="project" value="InterPro"/>
</dbReference>
<dbReference type="GO" id="GO:0032259">
    <property type="term" value="P:methylation"/>
    <property type="evidence" value="ECO:0007669"/>
    <property type="project" value="UniProtKB-KW"/>
</dbReference>
<organism evidence="1 2">
    <name type="scientific">Acinetobacter proteolyticus</name>
    <dbReference type="NCBI Taxonomy" id="1776741"/>
    <lineage>
        <taxon>Bacteria</taxon>
        <taxon>Pseudomonadati</taxon>
        <taxon>Pseudomonadota</taxon>
        <taxon>Gammaproteobacteria</taxon>
        <taxon>Moraxellales</taxon>
        <taxon>Moraxellaceae</taxon>
        <taxon>Acinetobacter</taxon>
    </lineage>
</organism>
<sequence length="155" mass="17838">MNVMTQNKLFGLADNRTDVWATPQDFFDKLNEVFNFDLDVCALPENAKCDRFFTPEDDGLKQIWQGVCWMNPPYGREISQWIDKAVQTAKEGHTVVGLLPARTDVAWWQDNVMGREIHYIRGRLKFGGCKHNAPFGCAVVVFRPSLNDVQWEQSQ</sequence>
<dbReference type="AlphaFoldDB" id="A0A653K4S5"/>
<proteinExistence type="predicted"/>
<dbReference type="GO" id="GO:0003677">
    <property type="term" value="F:DNA binding"/>
    <property type="evidence" value="ECO:0007669"/>
    <property type="project" value="InterPro"/>
</dbReference>
<evidence type="ECO:0000313" key="2">
    <source>
        <dbReference type="Proteomes" id="UP000430404"/>
    </source>
</evidence>
<reference evidence="1 2" key="1">
    <citation type="submission" date="2019-10" db="EMBL/GenBank/DDBJ databases">
        <authorList>
            <person name="Karimi E."/>
        </authorList>
    </citation>
    <scope>NUCLEOTIDE SEQUENCE [LARGE SCALE GENOMIC DNA]</scope>
    <source>
        <strain evidence="1">Acinetobacter sp. 8BE</strain>
    </source>
</reference>
<dbReference type="RefSeq" id="WP_159725039.1">
    <property type="nucleotide sequence ID" value="NZ_LR732744.1"/>
</dbReference>
<keyword evidence="1" id="KW-0808">Transferase</keyword>
<gene>
    <name evidence="1" type="ORF">ACI8B_210133</name>
</gene>